<accession>A0AAD9TE11</accession>
<sequence>MTRCHGSLTRLVPILCSGYKDVENHLLCRVGLPKAKRGSCFLFLSTEFKWDARCQIIDFMCLYAKILSDAKVIVDLVNSGVAHLADVGIIIDDILHLLNCNDISISFVPKSANMVTYGLAKLALVSGRLVLSGV</sequence>
<keyword evidence="2" id="KW-1185">Reference proteome</keyword>
<evidence type="ECO:0008006" key="3">
    <source>
        <dbReference type="Google" id="ProtNLM"/>
    </source>
</evidence>
<gene>
    <name evidence="1" type="ORF">Ddye_028788</name>
</gene>
<name>A0AAD9TE11_9ROSI</name>
<proteinExistence type="predicted"/>
<protein>
    <recommendedName>
        <fullName evidence="3">RNase H type-1 domain-containing protein</fullName>
    </recommendedName>
</protein>
<reference evidence="1" key="1">
    <citation type="journal article" date="2023" name="Plant J.">
        <title>Genome sequences and population genomics provide insights into the demographic history, inbreeding, and mutation load of two 'living fossil' tree species of Dipteronia.</title>
        <authorList>
            <person name="Feng Y."/>
            <person name="Comes H.P."/>
            <person name="Chen J."/>
            <person name="Zhu S."/>
            <person name="Lu R."/>
            <person name="Zhang X."/>
            <person name="Li P."/>
            <person name="Qiu J."/>
            <person name="Olsen K.M."/>
            <person name="Qiu Y."/>
        </authorList>
    </citation>
    <scope>NUCLEOTIDE SEQUENCE</scope>
    <source>
        <strain evidence="1">KIB01</strain>
    </source>
</reference>
<dbReference type="AlphaFoldDB" id="A0AAD9TE11"/>
<evidence type="ECO:0000313" key="1">
    <source>
        <dbReference type="EMBL" id="KAK2633996.1"/>
    </source>
</evidence>
<comment type="caution">
    <text evidence="1">The sequence shown here is derived from an EMBL/GenBank/DDBJ whole genome shotgun (WGS) entry which is preliminary data.</text>
</comment>
<evidence type="ECO:0000313" key="2">
    <source>
        <dbReference type="Proteomes" id="UP001280121"/>
    </source>
</evidence>
<organism evidence="1 2">
    <name type="scientific">Dipteronia dyeriana</name>
    <dbReference type="NCBI Taxonomy" id="168575"/>
    <lineage>
        <taxon>Eukaryota</taxon>
        <taxon>Viridiplantae</taxon>
        <taxon>Streptophyta</taxon>
        <taxon>Embryophyta</taxon>
        <taxon>Tracheophyta</taxon>
        <taxon>Spermatophyta</taxon>
        <taxon>Magnoliopsida</taxon>
        <taxon>eudicotyledons</taxon>
        <taxon>Gunneridae</taxon>
        <taxon>Pentapetalae</taxon>
        <taxon>rosids</taxon>
        <taxon>malvids</taxon>
        <taxon>Sapindales</taxon>
        <taxon>Sapindaceae</taxon>
        <taxon>Hippocastanoideae</taxon>
        <taxon>Acereae</taxon>
        <taxon>Dipteronia</taxon>
    </lineage>
</organism>
<dbReference type="EMBL" id="JANJYI010000009">
    <property type="protein sequence ID" value="KAK2633996.1"/>
    <property type="molecule type" value="Genomic_DNA"/>
</dbReference>
<dbReference type="Proteomes" id="UP001280121">
    <property type="component" value="Unassembled WGS sequence"/>
</dbReference>